<reference evidence="4 5" key="1">
    <citation type="journal article" date="2020" name="Phytopathology">
        <title>Genome Sequence Resources of Colletotrichum truncatum, C. plurivorum, C. musicola, and C. sojae: Four Species Pathogenic to Soybean (Glycine max).</title>
        <authorList>
            <person name="Rogerio F."/>
            <person name="Boufleur T.R."/>
            <person name="Ciampi-Guillardi M."/>
            <person name="Sukno S.A."/>
            <person name="Thon M.R."/>
            <person name="Massola Junior N.S."/>
            <person name="Baroncelli R."/>
        </authorList>
    </citation>
    <scope>NUCLEOTIDE SEQUENCE [LARGE SCALE GENOMIC DNA]</scope>
    <source>
        <strain evidence="4 5">LFN0009</strain>
    </source>
</reference>
<accession>A0A8H6N6M6</accession>
<keyword evidence="1" id="KW-0862">Zinc</keyword>
<proteinExistence type="predicted"/>
<evidence type="ECO:0000259" key="3">
    <source>
        <dbReference type="PROSITE" id="PS50966"/>
    </source>
</evidence>
<feature type="compositionally biased region" description="Low complexity" evidence="2">
    <location>
        <begin position="1"/>
        <end position="23"/>
    </location>
</feature>
<evidence type="ECO:0000313" key="5">
    <source>
        <dbReference type="Proteomes" id="UP000652219"/>
    </source>
</evidence>
<keyword evidence="4" id="KW-0489">Methyltransferase</keyword>
<evidence type="ECO:0000256" key="2">
    <source>
        <dbReference type="SAM" id="MobiDB-lite"/>
    </source>
</evidence>
<protein>
    <submittedName>
        <fullName evidence="4">SAM-dependent methyltransferase</fullName>
    </submittedName>
</protein>
<feature type="region of interest" description="Disordered" evidence="2">
    <location>
        <begin position="243"/>
        <end position="265"/>
    </location>
</feature>
<name>A0A8H6N6M6_9PEZI</name>
<dbReference type="Proteomes" id="UP000652219">
    <property type="component" value="Unassembled WGS sequence"/>
</dbReference>
<comment type="caution">
    <text evidence="4">The sequence shown here is derived from an EMBL/GenBank/DDBJ whole genome shotgun (WGS) entry which is preliminary data.</text>
</comment>
<evidence type="ECO:0000256" key="1">
    <source>
        <dbReference type="PROSITE-ProRule" id="PRU00325"/>
    </source>
</evidence>
<keyword evidence="5" id="KW-1185">Reference proteome</keyword>
<feature type="compositionally biased region" description="Basic and acidic residues" evidence="2">
    <location>
        <begin position="251"/>
        <end position="264"/>
    </location>
</feature>
<organism evidence="4 5">
    <name type="scientific">Colletotrichum sojae</name>
    <dbReference type="NCBI Taxonomy" id="2175907"/>
    <lineage>
        <taxon>Eukaryota</taxon>
        <taxon>Fungi</taxon>
        <taxon>Dikarya</taxon>
        <taxon>Ascomycota</taxon>
        <taxon>Pezizomycotina</taxon>
        <taxon>Sordariomycetes</taxon>
        <taxon>Hypocreomycetidae</taxon>
        <taxon>Glomerellales</taxon>
        <taxon>Glomerellaceae</taxon>
        <taxon>Colletotrichum</taxon>
        <taxon>Colletotrichum orchidearum species complex</taxon>
    </lineage>
</organism>
<dbReference type="EMBL" id="WIGN01000001">
    <property type="protein sequence ID" value="KAF6821568.1"/>
    <property type="molecule type" value="Genomic_DNA"/>
</dbReference>
<evidence type="ECO:0000313" key="4">
    <source>
        <dbReference type="EMBL" id="KAF6821568.1"/>
    </source>
</evidence>
<keyword evidence="4" id="KW-0808">Transferase</keyword>
<gene>
    <name evidence="4" type="ORF">CSOJ01_00071</name>
</gene>
<dbReference type="GO" id="GO:0008168">
    <property type="term" value="F:methyltransferase activity"/>
    <property type="evidence" value="ECO:0007669"/>
    <property type="project" value="UniProtKB-KW"/>
</dbReference>
<dbReference type="AlphaFoldDB" id="A0A8H6N6M6"/>
<feature type="domain" description="SWIM-type" evidence="3">
    <location>
        <begin position="179"/>
        <end position="213"/>
    </location>
</feature>
<dbReference type="GO" id="GO:0032259">
    <property type="term" value="P:methylation"/>
    <property type="evidence" value="ECO:0007669"/>
    <property type="project" value="UniProtKB-KW"/>
</dbReference>
<dbReference type="InterPro" id="IPR007527">
    <property type="entry name" value="Znf_SWIM"/>
</dbReference>
<keyword evidence="1" id="KW-0479">Metal-binding</keyword>
<dbReference type="PANTHER" id="PTHR21540">
    <property type="entry name" value="RING FINGER AND SWIM DOMAIN-CONTAINING PROTEIN 2"/>
    <property type="match status" value="1"/>
</dbReference>
<dbReference type="GO" id="GO:0061630">
    <property type="term" value="F:ubiquitin protein ligase activity"/>
    <property type="evidence" value="ECO:0007669"/>
    <property type="project" value="InterPro"/>
</dbReference>
<keyword evidence="1" id="KW-0863">Zinc-finger</keyword>
<dbReference type="PROSITE" id="PS50966">
    <property type="entry name" value="ZF_SWIM"/>
    <property type="match status" value="1"/>
</dbReference>
<dbReference type="PANTHER" id="PTHR21540:SF0">
    <property type="entry name" value="PHD FAMILY PROTEIN"/>
    <property type="match status" value="1"/>
</dbReference>
<sequence>MSEPTSPSVGPSPPASSFMASSSPAPPYSATEYHDEADDSAQSEKKKTKKRQPKALEYPTDIPRLTKLGRCTYGINTGPLPDGTDWTKAELIDRLTSWATYTPESVEVRPSQTDFGHIGRFSNADGERRKWVDQTENKYANAIKKAIQDDMYIIQKVDKCIFGDERVCFKVQGSTDNLYNVTIAKRNDCDCPSATYNKISNCKHVIYVLTHVFRAPAELLPQKTLFTKELEKLIADAPKILPTQSEVDNDPAFKDGKPKSKDGKSCPVCYKDFAGDS</sequence>
<dbReference type="GO" id="GO:0008270">
    <property type="term" value="F:zinc ion binding"/>
    <property type="evidence" value="ECO:0007669"/>
    <property type="project" value="UniProtKB-KW"/>
</dbReference>
<feature type="region of interest" description="Disordered" evidence="2">
    <location>
        <begin position="1"/>
        <end position="59"/>
    </location>
</feature>
<dbReference type="InterPro" id="IPR039903">
    <property type="entry name" value="Zswim2"/>
</dbReference>